<keyword evidence="8" id="KW-0812">Transmembrane</keyword>
<evidence type="ECO:0000259" key="10">
    <source>
        <dbReference type="Pfam" id="PF25917"/>
    </source>
</evidence>
<protein>
    <submittedName>
        <fullName evidence="13">MdtA/MuxA family multidrug efflux RND transporter periplasmic adaptor subunit</fullName>
    </submittedName>
</protein>
<feature type="domain" description="Multidrug resistance protein MdtA-like alpha-helical hairpin" evidence="9">
    <location>
        <begin position="122"/>
        <end position="191"/>
    </location>
</feature>
<dbReference type="Pfam" id="PF25944">
    <property type="entry name" value="Beta-barrel_RND"/>
    <property type="match status" value="1"/>
</dbReference>
<dbReference type="Gene3D" id="2.40.420.20">
    <property type="match status" value="1"/>
</dbReference>
<feature type="domain" description="Multidrug resistance protein MdtA-like barrel-sandwich hybrid" evidence="10">
    <location>
        <begin position="83"/>
        <end position="223"/>
    </location>
</feature>
<dbReference type="Gene3D" id="2.40.50.100">
    <property type="match status" value="1"/>
</dbReference>
<dbReference type="RefSeq" id="WP_136399250.1">
    <property type="nucleotide sequence ID" value="NZ_CP036295.1"/>
</dbReference>
<evidence type="ECO:0000256" key="3">
    <source>
        <dbReference type="ARBA" id="ARBA00022448"/>
    </source>
</evidence>
<dbReference type="InterPro" id="IPR058624">
    <property type="entry name" value="MdtA-like_HH"/>
</dbReference>
<dbReference type="NCBIfam" id="TIGR01730">
    <property type="entry name" value="RND_mfp"/>
    <property type="match status" value="1"/>
</dbReference>
<reference evidence="13 14" key="1">
    <citation type="submission" date="2019-02" db="EMBL/GenBank/DDBJ databases">
        <title>Complete Genome Sequence of Desulfovibrio desulfuricans IC1, a Sulfonate Utilizing Anaerobe.</title>
        <authorList>
            <person name="Day L.A."/>
            <person name="De Leon K.B."/>
            <person name="Wall J.D."/>
        </authorList>
    </citation>
    <scope>NUCLEOTIDE SEQUENCE [LARGE SCALE GENOMIC DNA]</scope>
    <source>
        <strain evidence="13 14">IC1</strain>
    </source>
</reference>
<evidence type="ECO:0000313" key="14">
    <source>
        <dbReference type="Proteomes" id="UP000297065"/>
    </source>
</evidence>
<evidence type="ECO:0000313" key="13">
    <source>
        <dbReference type="EMBL" id="QCC85050.1"/>
    </source>
</evidence>
<dbReference type="PANTHER" id="PTHR30469">
    <property type="entry name" value="MULTIDRUG RESISTANCE PROTEIN MDTA"/>
    <property type="match status" value="1"/>
</dbReference>
<dbReference type="GO" id="GO:1990281">
    <property type="term" value="C:efflux pump complex"/>
    <property type="evidence" value="ECO:0007669"/>
    <property type="project" value="TreeGrafter"/>
</dbReference>
<dbReference type="NCBIfam" id="NF008589">
    <property type="entry name" value="PRK11556.1"/>
    <property type="match status" value="1"/>
</dbReference>
<evidence type="ECO:0000256" key="5">
    <source>
        <dbReference type="ARBA" id="ARBA00022519"/>
    </source>
</evidence>
<dbReference type="EMBL" id="CP036295">
    <property type="protein sequence ID" value="QCC85050.1"/>
    <property type="molecule type" value="Genomic_DNA"/>
</dbReference>
<comment type="similarity">
    <text evidence="2">Belongs to the membrane fusion protein (MFP) (TC 8.A.1) family.</text>
</comment>
<comment type="subcellular location">
    <subcellularLocation>
        <location evidence="1">Cell membrane</location>
    </subcellularLocation>
</comment>
<dbReference type="InterPro" id="IPR058625">
    <property type="entry name" value="MdtA-like_BSH"/>
</dbReference>
<dbReference type="AlphaFoldDB" id="A0A4V1CX56"/>
<keyword evidence="3" id="KW-0813">Transport</keyword>
<dbReference type="Gene3D" id="1.10.287.470">
    <property type="entry name" value="Helix hairpin bin"/>
    <property type="match status" value="1"/>
</dbReference>
<dbReference type="GO" id="GO:0015562">
    <property type="term" value="F:efflux transmembrane transporter activity"/>
    <property type="evidence" value="ECO:0007669"/>
    <property type="project" value="TreeGrafter"/>
</dbReference>
<dbReference type="InterPro" id="IPR006143">
    <property type="entry name" value="RND_pump_MFP"/>
</dbReference>
<proteinExistence type="inferred from homology"/>
<gene>
    <name evidence="13" type="primary">mdtA</name>
    <name evidence="13" type="ORF">DDIC_03980</name>
</gene>
<sequence length="408" mass="43983">MSDLQLGRGIVSAPGFFSGKRRFLLPLLLVLAALLCWRLFFAGGPARKGMNMDMPPVRIAPAIAQNVPHFLNGLGTVLPSSDVLVTSRVDGQLQRLHFQEGQRVKAGDLLAEIDPRPFKASLDQARGTLAKDQAQLDNARKDLARYAKLAQGDFIAAQQFETQRALVRQYEGSVEADKAAVDSAALQLSYSRITAPTSGRLGLRNVDEGNMIKASDTSGLVRITEVSPCDVVFTLPESQVPLVVQALRAHEDDVDRQPLPVQAWDREQKTQLGVGGLLSLDNQIDLSTGTVKLKARFPNRDGALYPNQFVNARLQVRVLQNAVTVPTSAVQLGTRGAYVYVVAKNDKGQDAVTVRPITPGIATDALTVATKGIEPGELVVVDGLDRLRDGIAVKVAATTETPKAQLAE</sequence>
<feature type="coiled-coil region" evidence="7">
    <location>
        <begin position="122"/>
        <end position="149"/>
    </location>
</feature>
<evidence type="ECO:0000256" key="7">
    <source>
        <dbReference type="SAM" id="Coils"/>
    </source>
</evidence>
<dbReference type="OrthoDB" id="9772050at2"/>
<evidence type="ECO:0000256" key="8">
    <source>
        <dbReference type="SAM" id="Phobius"/>
    </source>
</evidence>
<evidence type="ECO:0000259" key="11">
    <source>
        <dbReference type="Pfam" id="PF25944"/>
    </source>
</evidence>
<evidence type="ECO:0000256" key="4">
    <source>
        <dbReference type="ARBA" id="ARBA00022475"/>
    </source>
</evidence>
<name>A0A4V1CX56_DESDE</name>
<dbReference type="SUPFAM" id="SSF111369">
    <property type="entry name" value="HlyD-like secretion proteins"/>
    <property type="match status" value="1"/>
</dbReference>
<dbReference type="Pfam" id="PF25967">
    <property type="entry name" value="RND-MFP_C"/>
    <property type="match status" value="1"/>
</dbReference>
<accession>A0A4V1CX56</accession>
<feature type="transmembrane region" description="Helical" evidence="8">
    <location>
        <begin position="23"/>
        <end position="41"/>
    </location>
</feature>
<keyword evidence="8" id="KW-1133">Transmembrane helix</keyword>
<dbReference type="Proteomes" id="UP000297065">
    <property type="component" value="Chromosome"/>
</dbReference>
<evidence type="ECO:0000256" key="1">
    <source>
        <dbReference type="ARBA" id="ARBA00004236"/>
    </source>
</evidence>
<evidence type="ECO:0000259" key="12">
    <source>
        <dbReference type="Pfam" id="PF25967"/>
    </source>
</evidence>
<keyword evidence="7" id="KW-0175">Coiled coil</keyword>
<feature type="domain" description="Multidrug resistance protein MdtA-like C-terminal permuted SH3" evidence="12">
    <location>
        <begin position="321"/>
        <end position="386"/>
    </location>
</feature>
<keyword evidence="5" id="KW-0997">Cell inner membrane</keyword>
<dbReference type="Gene3D" id="2.40.30.170">
    <property type="match status" value="1"/>
</dbReference>
<evidence type="ECO:0000259" key="9">
    <source>
        <dbReference type="Pfam" id="PF25876"/>
    </source>
</evidence>
<evidence type="ECO:0000256" key="6">
    <source>
        <dbReference type="ARBA" id="ARBA00023136"/>
    </source>
</evidence>
<dbReference type="PANTHER" id="PTHR30469:SF12">
    <property type="entry name" value="MULTIDRUG RESISTANCE PROTEIN MDTA"/>
    <property type="match status" value="1"/>
</dbReference>
<feature type="domain" description="Multidrug resistance protein MdtA-like beta-barrel" evidence="11">
    <location>
        <begin position="228"/>
        <end position="316"/>
    </location>
</feature>
<dbReference type="Pfam" id="PF25876">
    <property type="entry name" value="HH_MFP_RND"/>
    <property type="match status" value="1"/>
</dbReference>
<organism evidence="13 14">
    <name type="scientific">Desulfovibrio desulfuricans</name>
    <dbReference type="NCBI Taxonomy" id="876"/>
    <lineage>
        <taxon>Bacteria</taxon>
        <taxon>Pseudomonadati</taxon>
        <taxon>Thermodesulfobacteriota</taxon>
        <taxon>Desulfovibrionia</taxon>
        <taxon>Desulfovibrionales</taxon>
        <taxon>Desulfovibrionaceae</taxon>
        <taxon>Desulfovibrio</taxon>
    </lineage>
</organism>
<dbReference type="Pfam" id="PF25917">
    <property type="entry name" value="BSH_RND"/>
    <property type="match status" value="1"/>
</dbReference>
<keyword evidence="6 8" id="KW-0472">Membrane</keyword>
<dbReference type="InterPro" id="IPR058626">
    <property type="entry name" value="MdtA-like_b-barrel"/>
</dbReference>
<dbReference type="InterPro" id="IPR058627">
    <property type="entry name" value="MdtA-like_C"/>
</dbReference>
<keyword evidence="4" id="KW-1003">Cell membrane</keyword>
<evidence type="ECO:0000256" key="2">
    <source>
        <dbReference type="ARBA" id="ARBA00009477"/>
    </source>
</evidence>